<proteinExistence type="predicted"/>
<evidence type="ECO:0000256" key="1">
    <source>
        <dbReference type="SAM" id="MobiDB-lite"/>
    </source>
</evidence>
<comment type="caution">
    <text evidence="2">The sequence shown here is derived from an EMBL/GenBank/DDBJ whole genome shotgun (WGS) entry which is preliminary data.</text>
</comment>
<reference evidence="2 3" key="1">
    <citation type="submission" date="2023-01" db="EMBL/GenBank/DDBJ databases">
        <title>Analysis of 21 Apiospora genomes using comparative genomics revels a genus with tremendous synthesis potential of carbohydrate active enzymes and secondary metabolites.</title>
        <authorList>
            <person name="Sorensen T."/>
        </authorList>
    </citation>
    <scope>NUCLEOTIDE SEQUENCE [LARGE SCALE GENOMIC DNA]</scope>
    <source>
        <strain evidence="2 3">CBS 83171</strain>
    </source>
</reference>
<keyword evidence="3" id="KW-1185">Reference proteome</keyword>
<evidence type="ECO:0000313" key="2">
    <source>
        <dbReference type="EMBL" id="KAK8046055.1"/>
    </source>
</evidence>
<feature type="compositionally biased region" description="Low complexity" evidence="1">
    <location>
        <begin position="140"/>
        <end position="151"/>
    </location>
</feature>
<name>A0ABR1TJF5_9PEZI</name>
<feature type="compositionally biased region" description="Basic residues" evidence="1">
    <location>
        <begin position="154"/>
        <end position="197"/>
    </location>
</feature>
<organism evidence="2 3">
    <name type="scientific">Apiospora saccharicola</name>
    <dbReference type="NCBI Taxonomy" id="335842"/>
    <lineage>
        <taxon>Eukaryota</taxon>
        <taxon>Fungi</taxon>
        <taxon>Dikarya</taxon>
        <taxon>Ascomycota</taxon>
        <taxon>Pezizomycotina</taxon>
        <taxon>Sordariomycetes</taxon>
        <taxon>Xylariomycetidae</taxon>
        <taxon>Amphisphaeriales</taxon>
        <taxon>Apiosporaceae</taxon>
        <taxon>Apiospora</taxon>
    </lineage>
</organism>
<protein>
    <submittedName>
        <fullName evidence="2">Uncharacterized protein</fullName>
    </submittedName>
</protein>
<dbReference type="Proteomes" id="UP001446871">
    <property type="component" value="Unassembled WGS sequence"/>
</dbReference>
<dbReference type="EMBL" id="JAQQWM010000009">
    <property type="protein sequence ID" value="KAK8046055.1"/>
    <property type="molecule type" value="Genomic_DNA"/>
</dbReference>
<feature type="region of interest" description="Disordered" evidence="1">
    <location>
        <begin position="1"/>
        <end position="40"/>
    </location>
</feature>
<accession>A0ABR1TJF5</accession>
<feature type="compositionally biased region" description="Basic and acidic residues" evidence="1">
    <location>
        <begin position="198"/>
        <end position="217"/>
    </location>
</feature>
<feature type="compositionally biased region" description="Basic residues" evidence="1">
    <location>
        <begin position="18"/>
        <end position="27"/>
    </location>
</feature>
<gene>
    <name evidence="2" type="ORF">PG996_014119</name>
</gene>
<evidence type="ECO:0000313" key="3">
    <source>
        <dbReference type="Proteomes" id="UP001446871"/>
    </source>
</evidence>
<feature type="region of interest" description="Disordered" evidence="1">
    <location>
        <begin position="108"/>
        <end position="217"/>
    </location>
</feature>
<feature type="compositionally biased region" description="Low complexity" evidence="1">
    <location>
        <begin position="112"/>
        <end position="125"/>
    </location>
</feature>
<sequence length="217" mass="23227">MGKQKKQGSHTVPERGKAHPHHHHHHQQRPEAPAHDGAFNPAPAWSPVMLTESFAYTALQGPNGQPLGWRISGIDAYTPSNARSYPAAWASAPAYGTYLAPQNVPTAAQQPGAGISAGASASSSDRGGDSAHTNGGSDTGSGSDDSGSASHSEVRKKKGKVKSSGHRHRHSSRQPSRHRQHRSRSAHRSRAHGHGHHAGKEAQSQHKVHRWLDDDTF</sequence>